<feature type="region of interest" description="Disordered" evidence="1">
    <location>
        <begin position="88"/>
        <end position="111"/>
    </location>
</feature>
<gene>
    <name evidence="2 4" type="ORF">CBG25336</name>
    <name evidence="2" type="ORF">CBG_25336</name>
</gene>
<evidence type="ECO:0000256" key="1">
    <source>
        <dbReference type="SAM" id="MobiDB-lite"/>
    </source>
</evidence>
<dbReference type="WormBase" id="CBG25336">
    <property type="protein sequence ID" value="CBP48668"/>
    <property type="gene ID" value="WBGene00086750"/>
</dbReference>
<evidence type="ECO:0000313" key="3">
    <source>
        <dbReference type="Proteomes" id="UP000008549"/>
    </source>
</evidence>
<dbReference type="HOGENOM" id="CLU_2160619_0_0_1"/>
<evidence type="ECO:0000313" key="2">
    <source>
        <dbReference type="EMBL" id="CAR99530.1"/>
    </source>
</evidence>
<evidence type="ECO:0000313" key="4">
    <source>
        <dbReference type="WormBase" id="CBG25336"/>
    </source>
</evidence>
<name>B6II00_CAEBR</name>
<dbReference type="InParanoid" id="B6II00"/>
<dbReference type="GeneID" id="68916827"/>
<reference evidence="2 3" key="1">
    <citation type="journal article" date="2003" name="PLoS Biol.">
        <title>The genome sequence of Caenorhabditis briggsae: a platform for comparative genomics.</title>
        <authorList>
            <person name="Stein L.D."/>
            <person name="Bao Z."/>
            <person name="Blasiar D."/>
            <person name="Blumenthal T."/>
            <person name="Brent M.R."/>
            <person name="Chen N."/>
            <person name="Chinwalla A."/>
            <person name="Clarke L."/>
            <person name="Clee C."/>
            <person name="Coghlan A."/>
            <person name="Coulson A."/>
            <person name="D'Eustachio P."/>
            <person name="Fitch D.H."/>
            <person name="Fulton L.A."/>
            <person name="Fulton R.E."/>
            <person name="Griffiths-Jones S."/>
            <person name="Harris T.W."/>
            <person name="Hillier L.W."/>
            <person name="Kamath R."/>
            <person name="Kuwabara P.E."/>
            <person name="Mardis E.R."/>
            <person name="Marra M.A."/>
            <person name="Miner T.L."/>
            <person name="Minx P."/>
            <person name="Mullikin J.C."/>
            <person name="Plumb R.W."/>
            <person name="Rogers J."/>
            <person name="Schein J.E."/>
            <person name="Sohrmann M."/>
            <person name="Spieth J."/>
            <person name="Stajich J.E."/>
            <person name="Wei C."/>
            <person name="Willey D."/>
            <person name="Wilson R.K."/>
            <person name="Durbin R."/>
            <person name="Waterston R.H."/>
        </authorList>
    </citation>
    <scope>NUCLEOTIDE SEQUENCE [LARGE SCALE GENOMIC DNA]</scope>
    <source>
        <strain evidence="2 3">AF16</strain>
    </source>
</reference>
<protein>
    <submittedName>
        <fullName evidence="2">Protein CBG25336</fullName>
    </submittedName>
</protein>
<dbReference type="Proteomes" id="UP000008549">
    <property type="component" value="Unassembled WGS sequence"/>
</dbReference>
<feature type="compositionally biased region" description="Polar residues" evidence="1">
    <location>
        <begin position="90"/>
        <end position="101"/>
    </location>
</feature>
<dbReference type="CTD" id="68916827"/>
<sequence length="111" mass="13199">MILCYHQNVFCYSRNIDTSLYYTATYSLSLSPSSLLSFSKSFENLKEKKVIMMRAIMMRRKRLDSENRPSLYKVDKRLHWRFPDSHRDSTFFSGNPQFSDATSHRSEIQKV</sequence>
<dbReference type="EMBL" id="HE600915">
    <property type="protein sequence ID" value="CAR99530.1"/>
    <property type="molecule type" value="Genomic_DNA"/>
</dbReference>
<reference evidence="2 3" key="2">
    <citation type="journal article" date="2011" name="PLoS Genet.">
        <title>Caenorhabditis briggsae recombinant inbred line genotypes reveal inter-strain incompatibility and the evolution of recombination.</title>
        <authorList>
            <person name="Ross J.A."/>
            <person name="Koboldt D.C."/>
            <person name="Staisch J.E."/>
            <person name="Chamberlin H.M."/>
            <person name="Gupta B.P."/>
            <person name="Miller R.D."/>
            <person name="Baird S.E."/>
            <person name="Haag E.S."/>
        </authorList>
    </citation>
    <scope>NUCLEOTIDE SEQUENCE [LARGE SCALE GENOMIC DNA]</scope>
    <source>
        <strain evidence="2 3">AF16</strain>
    </source>
</reference>
<dbReference type="RefSeq" id="XP_045099093.1">
    <property type="nucleotide sequence ID" value="XM_045236461.1"/>
</dbReference>
<organism evidence="2 3">
    <name type="scientific">Caenorhabditis briggsae</name>
    <dbReference type="NCBI Taxonomy" id="6238"/>
    <lineage>
        <taxon>Eukaryota</taxon>
        <taxon>Metazoa</taxon>
        <taxon>Ecdysozoa</taxon>
        <taxon>Nematoda</taxon>
        <taxon>Chromadorea</taxon>
        <taxon>Rhabditida</taxon>
        <taxon>Rhabditina</taxon>
        <taxon>Rhabditomorpha</taxon>
        <taxon>Rhabditoidea</taxon>
        <taxon>Rhabditidae</taxon>
        <taxon>Peloderinae</taxon>
        <taxon>Caenorhabditis</taxon>
    </lineage>
</organism>
<proteinExistence type="predicted"/>
<keyword evidence="3" id="KW-1185">Reference proteome</keyword>
<dbReference type="AlphaFoldDB" id="B6II00"/>
<accession>B6II00</accession>
<feature type="compositionally biased region" description="Basic and acidic residues" evidence="1">
    <location>
        <begin position="102"/>
        <end position="111"/>
    </location>
</feature>
<dbReference type="KEGG" id="cbr:CBG_25336"/>